<organism evidence="2 3">
    <name type="scientific">Thalassiosira oceanica</name>
    <name type="common">Marine diatom</name>
    <dbReference type="NCBI Taxonomy" id="159749"/>
    <lineage>
        <taxon>Eukaryota</taxon>
        <taxon>Sar</taxon>
        <taxon>Stramenopiles</taxon>
        <taxon>Ochrophyta</taxon>
        <taxon>Bacillariophyta</taxon>
        <taxon>Coscinodiscophyceae</taxon>
        <taxon>Thalassiosirophycidae</taxon>
        <taxon>Thalassiosirales</taxon>
        <taxon>Thalassiosiraceae</taxon>
        <taxon>Thalassiosira</taxon>
    </lineage>
</organism>
<reference evidence="2 3" key="1">
    <citation type="journal article" date="2012" name="Genome Biol.">
        <title>Genome and low-iron response of an oceanic diatom adapted to chronic iron limitation.</title>
        <authorList>
            <person name="Lommer M."/>
            <person name="Specht M."/>
            <person name="Roy A.S."/>
            <person name="Kraemer L."/>
            <person name="Andreson R."/>
            <person name="Gutowska M.A."/>
            <person name="Wolf J."/>
            <person name="Bergner S.V."/>
            <person name="Schilhabel M.B."/>
            <person name="Klostermeier U.C."/>
            <person name="Beiko R.G."/>
            <person name="Rosenstiel P."/>
            <person name="Hippler M."/>
            <person name="Laroche J."/>
        </authorList>
    </citation>
    <scope>NUCLEOTIDE SEQUENCE [LARGE SCALE GENOMIC DNA]</scope>
    <source>
        <strain evidence="2 3">CCMP1005</strain>
    </source>
</reference>
<evidence type="ECO:0000313" key="3">
    <source>
        <dbReference type="Proteomes" id="UP000266841"/>
    </source>
</evidence>
<feature type="compositionally biased region" description="Pro residues" evidence="1">
    <location>
        <begin position="1"/>
        <end position="12"/>
    </location>
</feature>
<dbReference type="AlphaFoldDB" id="K0RKE3"/>
<evidence type="ECO:0000313" key="2">
    <source>
        <dbReference type="EMBL" id="EJK54178.1"/>
    </source>
</evidence>
<feature type="non-terminal residue" evidence="2">
    <location>
        <position position="92"/>
    </location>
</feature>
<name>K0RKE3_THAOC</name>
<evidence type="ECO:0000256" key="1">
    <source>
        <dbReference type="SAM" id="MobiDB-lite"/>
    </source>
</evidence>
<dbReference type="Proteomes" id="UP000266841">
    <property type="component" value="Unassembled WGS sequence"/>
</dbReference>
<proteinExistence type="predicted"/>
<keyword evidence="3" id="KW-1185">Reference proteome</keyword>
<dbReference type="EMBL" id="AGNL01036246">
    <property type="protein sequence ID" value="EJK54178.1"/>
    <property type="molecule type" value="Genomic_DNA"/>
</dbReference>
<gene>
    <name evidence="2" type="ORF">THAOC_26257</name>
</gene>
<accession>K0RKE3</accession>
<protein>
    <submittedName>
        <fullName evidence="2">Uncharacterized protein</fullName>
    </submittedName>
</protein>
<sequence length="92" mass="9700">MGPLQPPRPGPSPNLRQKGDNVPFEPIDFLADIASGPACAIDFNEKLVSAPQGFGSKNAAGQDGPEFIAESIAKNPQYPPGAEYKVENPLNP</sequence>
<feature type="region of interest" description="Disordered" evidence="1">
    <location>
        <begin position="1"/>
        <end position="23"/>
    </location>
</feature>
<comment type="caution">
    <text evidence="2">The sequence shown here is derived from an EMBL/GenBank/DDBJ whole genome shotgun (WGS) entry which is preliminary data.</text>
</comment>